<proteinExistence type="predicted"/>
<evidence type="ECO:0000313" key="1">
    <source>
        <dbReference type="EMBL" id="QJI53556.1"/>
    </source>
</evidence>
<name>A0A6M3YTZ6_9VIRU</name>
<sequence length="338" mass="37865">MTQLTTMSCSQYREFCNSVLTASYSLICSIKCVVPTLNSYCDPVANRINEAIGFINARNYLQARNSLVSAAIIGGPIKNHQSTDAAIRSSCVTAFKLMASVQQNGIDFLQRHCSMQPSTPLQTVMDELDQLRIACSDSPVFKVSGTGMHGVTGADFIHQAGCNDLASQYAAAMIEVNLSDTKSTITIAEYDNMLLHDMLSRVIAIPKEKRNIGQEKLFNVTMKLWPFFHGQLEPIDPINHLEFCSSRFSHHKSCLYCLLDVTHCQNACAKLNCCKNPNCFATYDKPQIENFMKMMVDGDSNYNWLPRIFSIYQKTLANYALKMHNLGPMEFPPYTLQT</sequence>
<reference evidence="1" key="1">
    <citation type="submission" date="2020-01" db="EMBL/GenBank/DDBJ databases">
        <title>Viral genomes from wild and zoo birds in China.</title>
        <authorList>
            <person name="Zhao M."/>
            <person name="Shan L.T."/>
            <person name="Yang X.S."/>
            <person name="Zhang W."/>
        </authorList>
    </citation>
    <scope>NUCLEOTIDE SEQUENCE</scope>
    <source>
        <strain evidence="1">Rfb199shi1</strain>
    </source>
</reference>
<dbReference type="EMBL" id="MN918679">
    <property type="protein sequence ID" value="QJI53556.1"/>
    <property type="molecule type" value="Genomic_RNA"/>
</dbReference>
<protein>
    <submittedName>
        <fullName evidence="1">Uncharacterized protein</fullName>
    </submittedName>
</protein>
<organism evidence="1">
    <name type="scientific">Picornavirales sp</name>
    <dbReference type="NCBI Taxonomy" id="1955153"/>
    <lineage>
        <taxon>Viruses</taxon>
        <taxon>Riboviria</taxon>
        <taxon>Orthornavirae</taxon>
        <taxon>Pisuviricota</taxon>
        <taxon>Pisoniviricetes</taxon>
        <taxon>Picornavirales</taxon>
    </lineage>
</organism>
<accession>A0A6M3YTZ6</accession>